<evidence type="ECO:0000256" key="10">
    <source>
        <dbReference type="ARBA" id="ARBA00042705"/>
    </source>
</evidence>
<proteinExistence type="inferred from homology"/>
<dbReference type="Proteomes" id="UP000054166">
    <property type="component" value="Unassembled WGS sequence"/>
</dbReference>
<dbReference type="GO" id="GO:0008320">
    <property type="term" value="F:protein transmembrane transporter activity"/>
    <property type="evidence" value="ECO:0007669"/>
    <property type="project" value="TreeGrafter"/>
</dbReference>
<dbReference type="PANTHER" id="PTHR12430">
    <property type="entry name" value="MITOCHONDRIAL IMPORT RECEPTOR SUBUNIT TOM20"/>
    <property type="match status" value="1"/>
</dbReference>
<dbReference type="Gene3D" id="1.20.960.10">
    <property type="entry name" value="Mitochondrial outer membrane translocase complex, subunit Tom20 domain"/>
    <property type="match status" value="1"/>
</dbReference>
<keyword evidence="5" id="KW-1000">Mitochondrion outer membrane</keyword>
<dbReference type="PRINTS" id="PR00351">
    <property type="entry name" value="OM20RECEPTOR"/>
</dbReference>
<dbReference type="STRING" id="765440.A0A0C3F551"/>
<keyword evidence="8" id="KW-0496">Mitochondrion</keyword>
<dbReference type="FunCoup" id="A0A0C3F551">
    <property type="interactions" value="174"/>
</dbReference>
<evidence type="ECO:0000256" key="6">
    <source>
        <dbReference type="ARBA" id="ARBA00022927"/>
    </source>
</evidence>
<evidence type="ECO:0000256" key="14">
    <source>
        <dbReference type="SAM" id="MobiDB-lite"/>
    </source>
</evidence>
<dbReference type="InParanoid" id="A0A0C3F551"/>
<dbReference type="HOGENOM" id="CLU_090411_1_0_1"/>
<comment type="subcellular location">
    <subcellularLocation>
        <location evidence="1">Mitochondrion outer membrane</location>
        <topology evidence="1">Single-pass membrane protein</topology>
    </subcellularLocation>
</comment>
<reference evidence="16" key="2">
    <citation type="submission" date="2015-01" db="EMBL/GenBank/DDBJ databases">
        <title>Evolutionary Origins and Diversification of the Mycorrhizal Mutualists.</title>
        <authorList>
            <consortium name="DOE Joint Genome Institute"/>
            <consortium name="Mycorrhizal Genomics Consortium"/>
            <person name="Kohler A."/>
            <person name="Kuo A."/>
            <person name="Nagy L.G."/>
            <person name="Floudas D."/>
            <person name="Copeland A."/>
            <person name="Barry K.W."/>
            <person name="Cichocki N."/>
            <person name="Veneault-Fourrey C."/>
            <person name="LaButti K."/>
            <person name="Lindquist E.A."/>
            <person name="Lipzen A."/>
            <person name="Lundell T."/>
            <person name="Morin E."/>
            <person name="Murat C."/>
            <person name="Riley R."/>
            <person name="Ohm R."/>
            <person name="Sun H."/>
            <person name="Tunlid A."/>
            <person name="Henrissat B."/>
            <person name="Grigoriev I.V."/>
            <person name="Hibbett D.S."/>
            <person name="Martin F."/>
        </authorList>
    </citation>
    <scope>NUCLEOTIDE SEQUENCE [LARGE SCALE GENOMIC DNA]</scope>
    <source>
        <strain evidence="16">F 1598</strain>
    </source>
</reference>
<gene>
    <name evidence="15" type="ORF">PILCRDRAFT_13959</name>
</gene>
<keyword evidence="3" id="KW-0813">Transport</keyword>
<dbReference type="EMBL" id="KN833052">
    <property type="protein sequence ID" value="KIM75021.1"/>
    <property type="molecule type" value="Genomic_DNA"/>
</dbReference>
<keyword evidence="16" id="KW-1185">Reference proteome</keyword>
<evidence type="ECO:0000256" key="3">
    <source>
        <dbReference type="ARBA" id="ARBA00022448"/>
    </source>
</evidence>
<dbReference type="FunFam" id="1.20.960.10:FF:000002">
    <property type="entry name" value="Mitochondrial import receptor subunit TOM20"/>
    <property type="match status" value="1"/>
</dbReference>
<evidence type="ECO:0000256" key="4">
    <source>
        <dbReference type="ARBA" id="ARBA00022692"/>
    </source>
</evidence>
<dbReference type="PIRSF" id="PIRSF037707">
    <property type="entry name" value="MAS20_rcpt"/>
    <property type="match status" value="1"/>
</dbReference>
<evidence type="ECO:0000256" key="8">
    <source>
        <dbReference type="ARBA" id="ARBA00023128"/>
    </source>
</evidence>
<evidence type="ECO:0000256" key="9">
    <source>
        <dbReference type="ARBA" id="ARBA00023136"/>
    </source>
</evidence>
<evidence type="ECO:0000256" key="11">
    <source>
        <dbReference type="ARBA" id="ARBA00068548"/>
    </source>
</evidence>
<keyword evidence="6" id="KW-0653">Protein transport</keyword>
<keyword evidence="4" id="KW-0812">Transmembrane</keyword>
<protein>
    <recommendedName>
        <fullName evidence="11">Mitochondrial import receptor subunit TOM20</fullName>
    </recommendedName>
    <alternativeName>
        <fullName evidence="10">Mitochondrial 20 kDa outer membrane protein</fullName>
    </alternativeName>
    <alternativeName>
        <fullName evidence="12">Mitochondrial import receptor subunit tom20</fullName>
    </alternativeName>
    <alternativeName>
        <fullName evidence="13">Translocase of outer membrane 20 kDa subunit</fullName>
    </alternativeName>
</protein>
<keyword evidence="9" id="KW-0472">Membrane</keyword>
<evidence type="ECO:0000256" key="7">
    <source>
        <dbReference type="ARBA" id="ARBA00022989"/>
    </source>
</evidence>
<evidence type="ECO:0000256" key="12">
    <source>
        <dbReference type="ARBA" id="ARBA00073975"/>
    </source>
</evidence>
<dbReference type="OrthoDB" id="2154253at2759"/>
<dbReference type="PANTHER" id="PTHR12430:SF0">
    <property type="entry name" value="TRANSLOCASE OF OUTER MITOCHONDRIAL MEMBRANE 20"/>
    <property type="match status" value="1"/>
</dbReference>
<evidence type="ECO:0000313" key="16">
    <source>
        <dbReference type="Proteomes" id="UP000054166"/>
    </source>
</evidence>
<dbReference type="AlphaFoldDB" id="A0A0C3F551"/>
<dbReference type="GO" id="GO:0005742">
    <property type="term" value="C:mitochondrial outer membrane translocase complex"/>
    <property type="evidence" value="ECO:0007669"/>
    <property type="project" value="InterPro"/>
</dbReference>
<comment type="similarity">
    <text evidence="2">Belongs to the Tom20 family.</text>
</comment>
<evidence type="ECO:0000256" key="1">
    <source>
        <dbReference type="ARBA" id="ARBA00004572"/>
    </source>
</evidence>
<organism evidence="15 16">
    <name type="scientific">Piloderma croceum (strain F 1598)</name>
    <dbReference type="NCBI Taxonomy" id="765440"/>
    <lineage>
        <taxon>Eukaryota</taxon>
        <taxon>Fungi</taxon>
        <taxon>Dikarya</taxon>
        <taxon>Basidiomycota</taxon>
        <taxon>Agaricomycotina</taxon>
        <taxon>Agaricomycetes</taxon>
        <taxon>Agaricomycetidae</taxon>
        <taxon>Atheliales</taxon>
        <taxon>Atheliaceae</taxon>
        <taxon>Piloderma</taxon>
    </lineage>
</organism>
<dbReference type="GO" id="GO:0016031">
    <property type="term" value="P:tRNA import into mitochondrion"/>
    <property type="evidence" value="ECO:0007669"/>
    <property type="project" value="TreeGrafter"/>
</dbReference>
<sequence length="197" mass="22087">MSSSNSKTILTLATVTVLSSLLAYAVYFDYKRRNDVAFRKKLRKDKKRVDKTTAQSREAQAASSQISTEDLRAALDKVKAEEVPSTPEQKEQYFMSQISMGEQICTQGPEFNLQAALCFYRALRVYPSPVELIVIYQKTVPDDVFKIVMEMTNLDVSSPSSSIERELPEEDESSPVRTGPPSEASSQEWDKLTDPGS</sequence>
<dbReference type="InterPro" id="IPR023392">
    <property type="entry name" value="Tom20_dom_sf"/>
</dbReference>
<dbReference type="InterPro" id="IPR002056">
    <property type="entry name" value="MAS20"/>
</dbReference>
<feature type="region of interest" description="Disordered" evidence="14">
    <location>
        <begin position="157"/>
        <end position="197"/>
    </location>
</feature>
<accession>A0A0C3F551</accession>
<name>A0A0C3F551_PILCF</name>
<feature type="compositionally biased region" description="Basic and acidic residues" evidence="14">
    <location>
        <begin position="188"/>
        <end position="197"/>
    </location>
</feature>
<dbReference type="SUPFAM" id="SSF47157">
    <property type="entry name" value="Mitochondrial import receptor subunit Tom20"/>
    <property type="match status" value="1"/>
</dbReference>
<keyword evidence="7" id="KW-1133">Transmembrane helix</keyword>
<dbReference type="GO" id="GO:0030943">
    <property type="term" value="F:mitochondrion targeting sequence binding"/>
    <property type="evidence" value="ECO:0007669"/>
    <property type="project" value="TreeGrafter"/>
</dbReference>
<dbReference type="GO" id="GO:0006886">
    <property type="term" value="P:intracellular protein transport"/>
    <property type="evidence" value="ECO:0007669"/>
    <property type="project" value="InterPro"/>
</dbReference>
<evidence type="ECO:0000256" key="13">
    <source>
        <dbReference type="ARBA" id="ARBA00080405"/>
    </source>
</evidence>
<dbReference type="Pfam" id="PF02064">
    <property type="entry name" value="MAS20"/>
    <property type="match status" value="1"/>
</dbReference>
<evidence type="ECO:0000256" key="5">
    <source>
        <dbReference type="ARBA" id="ARBA00022787"/>
    </source>
</evidence>
<dbReference type="GO" id="GO:0030150">
    <property type="term" value="P:protein import into mitochondrial matrix"/>
    <property type="evidence" value="ECO:0007669"/>
    <property type="project" value="TreeGrafter"/>
</dbReference>
<dbReference type="GO" id="GO:0006605">
    <property type="term" value="P:protein targeting"/>
    <property type="evidence" value="ECO:0007669"/>
    <property type="project" value="InterPro"/>
</dbReference>
<evidence type="ECO:0000256" key="2">
    <source>
        <dbReference type="ARBA" id="ARBA00005792"/>
    </source>
</evidence>
<evidence type="ECO:0000313" key="15">
    <source>
        <dbReference type="EMBL" id="KIM75021.1"/>
    </source>
</evidence>
<reference evidence="15 16" key="1">
    <citation type="submission" date="2014-04" db="EMBL/GenBank/DDBJ databases">
        <authorList>
            <consortium name="DOE Joint Genome Institute"/>
            <person name="Kuo A."/>
            <person name="Tarkka M."/>
            <person name="Buscot F."/>
            <person name="Kohler A."/>
            <person name="Nagy L.G."/>
            <person name="Floudas D."/>
            <person name="Copeland A."/>
            <person name="Barry K.W."/>
            <person name="Cichocki N."/>
            <person name="Veneault-Fourrey C."/>
            <person name="LaButti K."/>
            <person name="Lindquist E.A."/>
            <person name="Lipzen A."/>
            <person name="Lundell T."/>
            <person name="Morin E."/>
            <person name="Murat C."/>
            <person name="Sun H."/>
            <person name="Tunlid A."/>
            <person name="Henrissat B."/>
            <person name="Grigoriev I.V."/>
            <person name="Hibbett D.S."/>
            <person name="Martin F."/>
            <person name="Nordberg H.P."/>
            <person name="Cantor M.N."/>
            <person name="Hua S.X."/>
        </authorList>
    </citation>
    <scope>NUCLEOTIDE SEQUENCE [LARGE SCALE GENOMIC DNA]</scope>
    <source>
        <strain evidence="15 16">F 1598</strain>
    </source>
</reference>